<feature type="region of interest" description="Disordered" evidence="1">
    <location>
        <begin position="1"/>
        <end position="34"/>
    </location>
</feature>
<reference evidence="2" key="1">
    <citation type="submission" date="2019-04" db="EMBL/GenBank/DDBJ databases">
        <title>Sequencing of skin fungus with MAO and IRED activity.</title>
        <authorList>
            <person name="Marsaioli A.J."/>
            <person name="Bonatto J.M.C."/>
            <person name="Reis Junior O."/>
        </authorList>
    </citation>
    <scope>NUCLEOTIDE SEQUENCE</scope>
    <source>
        <strain evidence="2">28M1</strain>
    </source>
</reference>
<protein>
    <submittedName>
        <fullName evidence="2">Uncharacterized protein</fullName>
    </submittedName>
</protein>
<comment type="caution">
    <text evidence="2">The sequence shown here is derived from an EMBL/GenBank/DDBJ whole genome shotgun (WGS) entry which is preliminary data.</text>
</comment>
<dbReference type="Proteomes" id="UP000758155">
    <property type="component" value="Unassembled WGS sequence"/>
</dbReference>
<gene>
    <name evidence="2" type="ORF">E8E12_004861</name>
</gene>
<dbReference type="AlphaFoldDB" id="A0A9P4WJX3"/>
<organism evidence="2 3">
    <name type="scientific">Didymella heteroderae</name>
    <dbReference type="NCBI Taxonomy" id="1769908"/>
    <lineage>
        <taxon>Eukaryota</taxon>
        <taxon>Fungi</taxon>
        <taxon>Dikarya</taxon>
        <taxon>Ascomycota</taxon>
        <taxon>Pezizomycotina</taxon>
        <taxon>Dothideomycetes</taxon>
        <taxon>Pleosporomycetidae</taxon>
        <taxon>Pleosporales</taxon>
        <taxon>Pleosporineae</taxon>
        <taxon>Didymellaceae</taxon>
        <taxon>Didymella</taxon>
    </lineage>
</organism>
<evidence type="ECO:0000313" key="2">
    <source>
        <dbReference type="EMBL" id="KAF3034321.1"/>
    </source>
</evidence>
<keyword evidence="3" id="KW-1185">Reference proteome</keyword>
<evidence type="ECO:0000256" key="1">
    <source>
        <dbReference type="SAM" id="MobiDB-lite"/>
    </source>
</evidence>
<name>A0A9P4WJX3_9PLEO</name>
<proteinExistence type="predicted"/>
<accession>A0A9P4WJX3</accession>
<dbReference type="EMBL" id="SWKV01000069">
    <property type="protein sequence ID" value="KAF3034321.1"/>
    <property type="molecule type" value="Genomic_DNA"/>
</dbReference>
<sequence length="132" mass="14303">MEDLHGANRVPPAPSRVPKSAKDAHVPSPEGPVSSTLRLLRQALGPDAQVLDRIPVAAVTMMHSKELPHCLPYKIFIGTIKVGRAKQNAWAFLSAEMRTQDGVPRMLIFSGDQGRPLAKCKSDQLEKGKDGA</sequence>
<evidence type="ECO:0000313" key="3">
    <source>
        <dbReference type="Proteomes" id="UP000758155"/>
    </source>
</evidence>